<comment type="caution">
    <text evidence="3">The sequence shown here is derived from an EMBL/GenBank/DDBJ whole genome shotgun (WGS) entry which is preliminary data.</text>
</comment>
<dbReference type="PANTHER" id="PTHR10182:SF21">
    <property type="entry name" value="CALCIUM-BINDING PROTEIN"/>
    <property type="match status" value="1"/>
</dbReference>
<dbReference type="SUPFAM" id="SSF48371">
    <property type="entry name" value="ARM repeat"/>
    <property type="match status" value="1"/>
</dbReference>
<protein>
    <submittedName>
        <fullName evidence="3">MO25-like protein</fullName>
    </submittedName>
</protein>
<dbReference type="Gene3D" id="1.25.10.10">
    <property type="entry name" value="Leucine-rich Repeat Variant"/>
    <property type="match status" value="1"/>
</dbReference>
<name>A0ABD1QM60_9LAMI</name>
<sequence>MPAESQSPDSINGKEMVAVVRKVNEREKYKAKQKTSGSSSNLRNLVNKVVRSSSMKNLFKSKKPRAPVDVVRETRALLLCLDASGDTRGPKHDEKLKKLDLLIQEMKSILYGVGESEPVTQACMQLTIEIFRDDTLRARKDATQVIANLQRQQVNSRLIASDYLEANLDLMDQLIPGCEDPDIVLHYGVILRECIRHQIVARYILNSEHMKKFFDYMQHPNFDVASVAASTFKELMTRHKSTVTELLVGNYVWFFAEFNSKLLESTNYITRRNSVKLLGDILLDRSNSSVMMRYVSSLDNMRVLMNLLRESHKNIQIDAFHVFKLFVANQNKPPDIVNILVANKSKLLRFFGGFILEREDETFETDKAEVVKEIEELQPTTPNTRSGELFKPRAE</sequence>
<dbReference type="InterPro" id="IPR013878">
    <property type="entry name" value="Mo25"/>
</dbReference>
<dbReference type="InterPro" id="IPR016024">
    <property type="entry name" value="ARM-type_fold"/>
</dbReference>
<evidence type="ECO:0000313" key="3">
    <source>
        <dbReference type="EMBL" id="KAL2476034.1"/>
    </source>
</evidence>
<keyword evidence="4" id="KW-1185">Reference proteome</keyword>
<comment type="similarity">
    <text evidence="1">Belongs to the Mo25 family.</text>
</comment>
<dbReference type="EMBL" id="JBFOLK010000011">
    <property type="protein sequence ID" value="KAL2476034.1"/>
    <property type="molecule type" value="Genomic_DNA"/>
</dbReference>
<reference evidence="4" key="1">
    <citation type="submission" date="2024-07" db="EMBL/GenBank/DDBJ databases">
        <title>Two chromosome-level genome assemblies of Korean endemic species Abeliophyllum distichum and Forsythia ovata (Oleaceae).</title>
        <authorList>
            <person name="Jang H."/>
        </authorList>
    </citation>
    <scope>NUCLEOTIDE SEQUENCE [LARGE SCALE GENOMIC DNA]</scope>
</reference>
<dbReference type="Pfam" id="PF08569">
    <property type="entry name" value="Mo25"/>
    <property type="match status" value="1"/>
</dbReference>
<evidence type="ECO:0000256" key="1">
    <source>
        <dbReference type="ARBA" id="ARBA00011012"/>
    </source>
</evidence>
<dbReference type="PANTHER" id="PTHR10182">
    <property type="entry name" value="CALCIUM-BINDING PROTEIN 39-RELATED"/>
    <property type="match status" value="1"/>
</dbReference>
<organism evidence="3 4">
    <name type="scientific">Abeliophyllum distichum</name>
    <dbReference type="NCBI Taxonomy" id="126358"/>
    <lineage>
        <taxon>Eukaryota</taxon>
        <taxon>Viridiplantae</taxon>
        <taxon>Streptophyta</taxon>
        <taxon>Embryophyta</taxon>
        <taxon>Tracheophyta</taxon>
        <taxon>Spermatophyta</taxon>
        <taxon>Magnoliopsida</taxon>
        <taxon>eudicotyledons</taxon>
        <taxon>Gunneridae</taxon>
        <taxon>Pentapetalae</taxon>
        <taxon>asterids</taxon>
        <taxon>lamiids</taxon>
        <taxon>Lamiales</taxon>
        <taxon>Oleaceae</taxon>
        <taxon>Forsythieae</taxon>
        <taxon>Abeliophyllum</taxon>
    </lineage>
</organism>
<gene>
    <name evidence="3" type="ORF">Adt_36770</name>
</gene>
<dbReference type="InterPro" id="IPR011989">
    <property type="entry name" value="ARM-like"/>
</dbReference>
<dbReference type="Proteomes" id="UP001604336">
    <property type="component" value="Unassembled WGS sequence"/>
</dbReference>
<feature type="region of interest" description="Disordered" evidence="2">
    <location>
        <begin position="375"/>
        <end position="395"/>
    </location>
</feature>
<dbReference type="AlphaFoldDB" id="A0ABD1QM60"/>
<evidence type="ECO:0000313" key="4">
    <source>
        <dbReference type="Proteomes" id="UP001604336"/>
    </source>
</evidence>
<evidence type="ECO:0000256" key="2">
    <source>
        <dbReference type="SAM" id="MobiDB-lite"/>
    </source>
</evidence>
<accession>A0ABD1QM60</accession>
<proteinExistence type="inferred from homology"/>